<evidence type="ECO:0000259" key="9">
    <source>
        <dbReference type="Pfam" id="PF20638"/>
    </source>
</evidence>
<sequence length="253" mass="29736">MDDYEVRRNIWESTIPIEFRLGPDIVHSVKPTFLMLKRVDYFPLVMDKVLQNFTNISSTVREMEDIWLECNGKPLKWHYPVGVLYDLHSGPEQLPWTVTVRLKGFPDDLVRKEEMRNLFLQTIKEADQLKHRGNIISEMKADEHSRLFESISQGRFDDFWSINSRLMDENMFNLPIKVYLPNQTMKQLLIGIKNEEDEENTLQNVISAASEGKEEDIQIISHGVPLPHHTPLLWLARNMSYPDNFIHLIFKSK</sequence>
<dbReference type="Pfam" id="PF20638">
    <property type="entry name" value="ATG5_UblA"/>
    <property type="match status" value="1"/>
</dbReference>
<dbReference type="Gene3D" id="3.10.20.620">
    <property type="match status" value="1"/>
</dbReference>
<dbReference type="GO" id="GO:0006995">
    <property type="term" value="P:cellular response to nitrogen starvation"/>
    <property type="evidence" value="ECO:0007669"/>
    <property type="project" value="TreeGrafter"/>
</dbReference>
<feature type="domain" description="Autophagy protein ATG5 UblB" evidence="7">
    <location>
        <begin position="173"/>
        <end position="249"/>
    </location>
</feature>
<dbReference type="GO" id="GO:0061908">
    <property type="term" value="C:phagophore"/>
    <property type="evidence" value="ECO:0007669"/>
    <property type="project" value="TreeGrafter"/>
</dbReference>
<dbReference type="GO" id="GO:0005776">
    <property type="term" value="C:autophagosome"/>
    <property type="evidence" value="ECO:0007669"/>
    <property type="project" value="TreeGrafter"/>
</dbReference>
<evidence type="ECO:0000256" key="1">
    <source>
        <dbReference type="ARBA" id="ARBA00004623"/>
    </source>
</evidence>
<dbReference type="PANTHER" id="PTHR13040">
    <property type="entry name" value="AUTOPHAGY PROTEIN 5"/>
    <property type="match status" value="1"/>
</dbReference>
<dbReference type="PANTHER" id="PTHR13040:SF2">
    <property type="entry name" value="AUTOPHAGY PROTEIN 5"/>
    <property type="match status" value="1"/>
</dbReference>
<keyword evidence="6" id="KW-0472">Membrane</keyword>
<evidence type="ECO:0000313" key="11">
    <source>
        <dbReference type="WBParaSite" id="BXY_0398100.1"/>
    </source>
</evidence>
<dbReference type="GO" id="GO:0034045">
    <property type="term" value="C:phagophore assembly site membrane"/>
    <property type="evidence" value="ECO:0007669"/>
    <property type="project" value="UniProtKB-SubCell"/>
</dbReference>
<dbReference type="InterPro" id="IPR048940">
    <property type="entry name" value="ATG5_HBR"/>
</dbReference>
<dbReference type="Pfam" id="PF04106">
    <property type="entry name" value="ATG5_UblB"/>
    <property type="match status" value="1"/>
</dbReference>
<keyword evidence="3 6" id="KW-1017">Isopeptide bond</keyword>
<dbReference type="GO" id="GO:0000422">
    <property type="term" value="P:autophagy of mitochondrion"/>
    <property type="evidence" value="ECO:0007669"/>
    <property type="project" value="TreeGrafter"/>
</dbReference>
<accession>A0A1I7RTC7</accession>
<evidence type="ECO:0000256" key="5">
    <source>
        <dbReference type="ARBA" id="ARBA00023006"/>
    </source>
</evidence>
<dbReference type="AlphaFoldDB" id="A0A1I7RTC7"/>
<dbReference type="InterPro" id="IPR048939">
    <property type="entry name" value="ATG5_UblA"/>
</dbReference>
<dbReference type="GO" id="GO:0019776">
    <property type="term" value="F:Atg8-family ligase activity"/>
    <property type="evidence" value="ECO:0007669"/>
    <property type="project" value="TreeGrafter"/>
</dbReference>
<name>A0A1I7RTC7_BURXY</name>
<comment type="similarity">
    <text evidence="2 6">Belongs to the ATG5 family.</text>
</comment>
<feature type="domain" description="Autophagy protein ATG5 alpha-helical bundle region" evidence="8">
    <location>
        <begin position="113"/>
        <end position="168"/>
    </location>
</feature>
<proteinExistence type="inferred from homology"/>
<evidence type="ECO:0000259" key="8">
    <source>
        <dbReference type="Pfam" id="PF20637"/>
    </source>
</evidence>
<dbReference type="InterPro" id="IPR042527">
    <property type="entry name" value="Atg5_UblA_dom_sf"/>
</dbReference>
<dbReference type="Proteomes" id="UP000095284">
    <property type="component" value="Unplaced"/>
</dbReference>
<comment type="function">
    <text evidence="6">Involved in autophagic vesicle formation.</text>
</comment>
<dbReference type="GO" id="GO:0034274">
    <property type="term" value="C:Atg12-Atg5-Atg16 complex"/>
    <property type="evidence" value="ECO:0007669"/>
    <property type="project" value="TreeGrafter"/>
</dbReference>
<dbReference type="GO" id="GO:0007033">
    <property type="term" value="P:vacuole organization"/>
    <property type="evidence" value="ECO:0007669"/>
    <property type="project" value="UniProtKB-ARBA"/>
</dbReference>
<keyword evidence="5 6" id="KW-0072">Autophagy</keyword>
<dbReference type="Gene3D" id="1.10.246.190">
    <property type="entry name" value="Autophagy protein Apg5, helix rich domain"/>
    <property type="match status" value="1"/>
</dbReference>
<organism evidence="10 11">
    <name type="scientific">Bursaphelenchus xylophilus</name>
    <name type="common">Pinewood nematode worm</name>
    <name type="synonym">Aphelenchoides xylophilus</name>
    <dbReference type="NCBI Taxonomy" id="6326"/>
    <lineage>
        <taxon>Eukaryota</taxon>
        <taxon>Metazoa</taxon>
        <taxon>Ecdysozoa</taxon>
        <taxon>Nematoda</taxon>
        <taxon>Chromadorea</taxon>
        <taxon>Rhabditida</taxon>
        <taxon>Tylenchina</taxon>
        <taxon>Tylenchomorpha</taxon>
        <taxon>Aphelenchoidea</taxon>
        <taxon>Aphelenchoididae</taxon>
        <taxon>Bursaphelenchus</taxon>
    </lineage>
</organism>
<comment type="subunit">
    <text evidence="6">Conjugated with ATG12.</text>
</comment>
<comment type="subcellular location">
    <subcellularLocation>
        <location evidence="1 6">Preautophagosomal structure membrane</location>
        <topology evidence="1 6">Peripheral membrane protein</topology>
    </subcellularLocation>
</comment>
<dbReference type="WBParaSite" id="BXY_0398100.1">
    <property type="protein sequence ID" value="BXY_0398100.1"/>
    <property type="gene ID" value="BXY_0398100"/>
</dbReference>
<protein>
    <recommendedName>
        <fullName evidence="6">Autophagy protein 5</fullName>
    </recommendedName>
</protein>
<dbReference type="InterPro" id="IPR042526">
    <property type="entry name" value="Atg5_HR"/>
</dbReference>
<evidence type="ECO:0000259" key="7">
    <source>
        <dbReference type="Pfam" id="PF04106"/>
    </source>
</evidence>
<dbReference type="InterPro" id="IPR007239">
    <property type="entry name" value="Atg5"/>
</dbReference>
<evidence type="ECO:0000256" key="6">
    <source>
        <dbReference type="RuleBase" id="RU361202"/>
    </source>
</evidence>
<feature type="domain" description="Autophagy protein ATG5 UblA" evidence="9">
    <location>
        <begin position="10"/>
        <end position="101"/>
    </location>
</feature>
<dbReference type="GO" id="GO:0044233">
    <property type="term" value="C:mitochondria-associated endoplasmic reticulum membrane contact site"/>
    <property type="evidence" value="ECO:0007669"/>
    <property type="project" value="TreeGrafter"/>
</dbReference>
<dbReference type="GO" id="GO:0034727">
    <property type="term" value="P:piecemeal microautophagy of the nucleus"/>
    <property type="evidence" value="ECO:0007669"/>
    <property type="project" value="TreeGrafter"/>
</dbReference>
<reference evidence="11" key="1">
    <citation type="submission" date="2016-11" db="UniProtKB">
        <authorList>
            <consortium name="WormBaseParasite"/>
        </authorList>
    </citation>
    <scope>IDENTIFICATION</scope>
</reference>
<dbReference type="Gene3D" id="3.10.20.90">
    <property type="entry name" value="Phosphatidylinositol 3-kinase Catalytic Subunit, Chain A, domain 1"/>
    <property type="match status" value="1"/>
</dbReference>
<dbReference type="Pfam" id="PF20637">
    <property type="entry name" value="ATG5_HBR"/>
    <property type="match status" value="1"/>
</dbReference>
<evidence type="ECO:0000256" key="2">
    <source>
        <dbReference type="ARBA" id="ARBA00006910"/>
    </source>
</evidence>
<evidence type="ECO:0000256" key="3">
    <source>
        <dbReference type="ARBA" id="ARBA00022499"/>
    </source>
</evidence>
<keyword evidence="4 6" id="KW-0832">Ubl conjugation</keyword>
<dbReference type="InterPro" id="IPR048318">
    <property type="entry name" value="ATG5_UblB"/>
</dbReference>
<evidence type="ECO:0000256" key="4">
    <source>
        <dbReference type="ARBA" id="ARBA00022843"/>
    </source>
</evidence>
<dbReference type="eggNOG" id="KOG2976">
    <property type="taxonomic scope" value="Eukaryota"/>
</dbReference>
<evidence type="ECO:0000313" key="10">
    <source>
        <dbReference type="Proteomes" id="UP000095284"/>
    </source>
</evidence>